<accession>A0A2P2NGW9</accession>
<name>A0A2P2NGW9_RHIMU</name>
<reference evidence="1" key="1">
    <citation type="submission" date="2018-02" db="EMBL/GenBank/DDBJ databases">
        <title>Rhizophora mucronata_Transcriptome.</title>
        <authorList>
            <person name="Meera S.P."/>
            <person name="Sreeshan A."/>
            <person name="Augustine A."/>
        </authorList>
    </citation>
    <scope>NUCLEOTIDE SEQUENCE</scope>
    <source>
        <tissue evidence="1">Leaf</tissue>
    </source>
</reference>
<dbReference type="EMBL" id="GGEC01061254">
    <property type="protein sequence ID" value="MBX41738.1"/>
    <property type="molecule type" value="Transcribed_RNA"/>
</dbReference>
<dbReference type="AlphaFoldDB" id="A0A2P2NGW9"/>
<protein>
    <submittedName>
        <fullName evidence="1">Uncharacterized protein</fullName>
    </submittedName>
</protein>
<proteinExistence type="predicted"/>
<organism evidence="1">
    <name type="scientific">Rhizophora mucronata</name>
    <name type="common">Asiatic mangrove</name>
    <dbReference type="NCBI Taxonomy" id="61149"/>
    <lineage>
        <taxon>Eukaryota</taxon>
        <taxon>Viridiplantae</taxon>
        <taxon>Streptophyta</taxon>
        <taxon>Embryophyta</taxon>
        <taxon>Tracheophyta</taxon>
        <taxon>Spermatophyta</taxon>
        <taxon>Magnoliopsida</taxon>
        <taxon>eudicotyledons</taxon>
        <taxon>Gunneridae</taxon>
        <taxon>Pentapetalae</taxon>
        <taxon>rosids</taxon>
        <taxon>fabids</taxon>
        <taxon>Malpighiales</taxon>
        <taxon>Rhizophoraceae</taxon>
        <taxon>Rhizophora</taxon>
    </lineage>
</organism>
<sequence length="56" mass="6982">MNKTESKLQKHSWKESQNFLLKKYWCKQRITKRRNKMILEKGARSYIVRPIHDHRI</sequence>
<evidence type="ECO:0000313" key="1">
    <source>
        <dbReference type="EMBL" id="MBX41738.1"/>
    </source>
</evidence>